<proteinExistence type="predicted"/>
<dbReference type="Gene3D" id="3.40.50.2300">
    <property type="match status" value="2"/>
</dbReference>
<dbReference type="PANTHER" id="PTHR30146:SF148">
    <property type="entry name" value="HTH-TYPE TRANSCRIPTIONAL REPRESSOR PURR-RELATED"/>
    <property type="match status" value="1"/>
</dbReference>
<dbReference type="AlphaFoldDB" id="A0A1G8URA9"/>
<evidence type="ECO:0000313" key="7">
    <source>
        <dbReference type="Proteomes" id="UP000199155"/>
    </source>
</evidence>
<evidence type="ECO:0000256" key="3">
    <source>
        <dbReference type="ARBA" id="ARBA00023125"/>
    </source>
</evidence>
<evidence type="ECO:0000256" key="2">
    <source>
        <dbReference type="ARBA" id="ARBA00023015"/>
    </source>
</evidence>
<evidence type="ECO:0000256" key="1">
    <source>
        <dbReference type="ARBA" id="ARBA00022491"/>
    </source>
</evidence>
<evidence type="ECO:0000313" key="6">
    <source>
        <dbReference type="EMBL" id="SDJ55625.1"/>
    </source>
</evidence>
<dbReference type="InterPro" id="IPR046335">
    <property type="entry name" value="LacI/GalR-like_sensor"/>
</dbReference>
<dbReference type="PROSITE" id="PS50932">
    <property type="entry name" value="HTH_LACI_2"/>
    <property type="match status" value="1"/>
</dbReference>
<dbReference type="InterPro" id="IPR010982">
    <property type="entry name" value="Lambda_DNA-bd_dom_sf"/>
</dbReference>
<keyword evidence="4" id="KW-0804">Transcription</keyword>
<dbReference type="CDD" id="cd01392">
    <property type="entry name" value="HTH_LacI"/>
    <property type="match status" value="1"/>
</dbReference>
<accession>A0A1G8URA9</accession>
<dbReference type="PANTHER" id="PTHR30146">
    <property type="entry name" value="LACI-RELATED TRANSCRIPTIONAL REPRESSOR"/>
    <property type="match status" value="1"/>
</dbReference>
<dbReference type="SMART" id="SM00354">
    <property type="entry name" value="HTH_LACI"/>
    <property type="match status" value="1"/>
</dbReference>
<reference evidence="6 7" key="1">
    <citation type="submission" date="2016-10" db="EMBL/GenBank/DDBJ databases">
        <authorList>
            <person name="de Groot N.N."/>
        </authorList>
    </citation>
    <scope>NUCLEOTIDE SEQUENCE [LARGE SCALE GENOMIC DNA]</scope>
    <source>
        <strain evidence="6 7">CGMCC 4.5727</strain>
    </source>
</reference>
<dbReference type="Pfam" id="PF00356">
    <property type="entry name" value="LacI"/>
    <property type="match status" value="1"/>
</dbReference>
<dbReference type="Pfam" id="PF13377">
    <property type="entry name" value="Peripla_BP_3"/>
    <property type="match status" value="1"/>
</dbReference>
<evidence type="ECO:0000256" key="4">
    <source>
        <dbReference type="ARBA" id="ARBA00023163"/>
    </source>
</evidence>
<organism evidence="6 7">
    <name type="scientific">Streptomyces indicus</name>
    <dbReference type="NCBI Taxonomy" id="417292"/>
    <lineage>
        <taxon>Bacteria</taxon>
        <taxon>Bacillati</taxon>
        <taxon>Actinomycetota</taxon>
        <taxon>Actinomycetes</taxon>
        <taxon>Kitasatosporales</taxon>
        <taxon>Streptomycetaceae</taxon>
        <taxon>Streptomyces</taxon>
    </lineage>
</organism>
<keyword evidence="7" id="KW-1185">Reference proteome</keyword>
<dbReference type="SUPFAM" id="SSF53822">
    <property type="entry name" value="Periplasmic binding protein-like I"/>
    <property type="match status" value="1"/>
</dbReference>
<dbReference type="GO" id="GO:0003700">
    <property type="term" value="F:DNA-binding transcription factor activity"/>
    <property type="evidence" value="ECO:0007669"/>
    <property type="project" value="TreeGrafter"/>
</dbReference>
<dbReference type="RefSeq" id="WP_425442642.1">
    <property type="nucleotide sequence ID" value="NZ_FNFF01000001.1"/>
</dbReference>
<sequence>MAGRVTQADVARMAGVSQATVSLVLNAAHDRVGEATRRRVMDAITRTGYTANPLAQRLARGRNQIVGVFTYEPVFPSTGADFYFPFLRGIEAEAERRACDLLLFTSAPVVDGRRSLTAQGRAQLAVTDGCVLLGRGEDKAELARLSEDGFPFVFVGRRELPGGADLAFVGADYARATADVVGVLLSHGHERIGYVGAAGDREAHRDRLAGYRAALREAGLRPLTLDPAGLTPDEIVDLVLDNRLTGLLLAESHRAEELRAAAARRGLDVPRDLSLAVLGQPELPLRSELSWTGFRIPREEMGAQALALLADLIDGRAVDRHRILPCAPQPGQTVAAAR</sequence>
<name>A0A1G8URA9_9ACTN</name>
<dbReference type="InterPro" id="IPR000843">
    <property type="entry name" value="HTH_LacI"/>
</dbReference>
<dbReference type="Gene3D" id="1.10.260.40">
    <property type="entry name" value="lambda repressor-like DNA-binding domains"/>
    <property type="match status" value="1"/>
</dbReference>
<dbReference type="SUPFAM" id="SSF47413">
    <property type="entry name" value="lambda repressor-like DNA-binding domains"/>
    <property type="match status" value="1"/>
</dbReference>
<keyword evidence="2" id="KW-0805">Transcription regulation</keyword>
<protein>
    <submittedName>
        <fullName evidence="6">DNA-binding transcriptional regulator, LacI/PurR family</fullName>
    </submittedName>
</protein>
<gene>
    <name evidence="6" type="ORF">SAMN05421806_101979</name>
</gene>
<feature type="domain" description="HTH lacI-type" evidence="5">
    <location>
        <begin position="5"/>
        <end position="60"/>
    </location>
</feature>
<dbReference type="CDD" id="cd06267">
    <property type="entry name" value="PBP1_LacI_sugar_binding-like"/>
    <property type="match status" value="1"/>
</dbReference>
<dbReference type="EMBL" id="FNFF01000001">
    <property type="protein sequence ID" value="SDJ55625.1"/>
    <property type="molecule type" value="Genomic_DNA"/>
</dbReference>
<keyword evidence="1" id="KW-0678">Repressor</keyword>
<dbReference type="GO" id="GO:0000976">
    <property type="term" value="F:transcription cis-regulatory region binding"/>
    <property type="evidence" value="ECO:0007669"/>
    <property type="project" value="TreeGrafter"/>
</dbReference>
<dbReference type="STRING" id="417292.SAMN05421806_101979"/>
<keyword evidence="3 6" id="KW-0238">DNA-binding</keyword>
<evidence type="ECO:0000259" key="5">
    <source>
        <dbReference type="PROSITE" id="PS50932"/>
    </source>
</evidence>
<dbReference type="Proteomes" id="UP000199155">
    <property type="component" value="Unassembled WGS sequence"/>
</dbReference>
<dbReference type="InterPro" id="IPR028082">
    <property type="entry name" value="Peripla_BP_I"/>
</dbReference>